<dbReference type="Gene3D" id="3.40.630.30">
    <property type="match status" value="2"/>
</dbReference>
<feature type="domain" description="N-acetyltransferase" evidence="5">
    <location>
        <begin position="4"/>
        <end position="147"/>
    </location>
</feature>
<dbReference type="SUPFAM" id="SSF55718">
    <property type="entry name" value="SCP-like"/>
    <property type="match status" value="1"/>
</dbReference>
<feature type="active site" description="Proton acceptor; via carboxylate" evidence="4">
    <location>
        <position position="404"/>
    </location>
</feature>
<keyword evidence="3 4" id="KW-0012">Acyltransferase</keyword>
<comment type="similarity">
    <text evidence="1 4">Belongs to the acetyltransferase Eis family.</text>
</comment>
<dbReference type="PANTHER" id="PTHR37817:SF1">
    <property type="entry name" value="N-ACETYLTRANSFERASE EIS"/>
    <property type="match status" value="1"/>
</dbReference>
<dbReference type="InterPro" id="IPR022902">
    <property type="entry name" value="NAcTrfase_Eis"/>
</dbReference>
<dbReference type="Pfam" id="PF17668">
    <property type="entry name" value="Acetyltransf_17"/>
    <property type="match status" value="1"/>
</dbReference>
<dbReference type="PROSITE" id="PS51186">
    <property type="entry name" value="GNAT"/>
    <property type="match status" value="1"/>
</dbReference>
<dbReference type="InterPro" id="IPR016181">
    <property type="entry name" value="Acyl_CoA_acyltransferase"/>
</dbReference>
<dbReference type="SUPFAM" id="SSF55729">
    <property type="entry name" value="Acyl-CoA N-acyltransferases (Nat)"/>
    <property type="match status" value="1"/>
</dbReference>
<accession>A0A0N9HRG5</accession>
<dbReference type="Pfam" id="PF13527">
    <property type="entry name" value="Acetyltransf_9"/>
    <property type="match status" value="1"/>
</dbReference>
<dbReference type="InterPro" id="IPR036527">
    <property type="entry name" value="SCP2_sterol-bd_dom_sf"/>
</dbReference>
<dbReference type="RefSeq" id="WP_054289406.1">
    <property type="nucleotide sequence ID" value="NZ_CP012752.1"/>
</dbReference>
<dbReference type="GO" id="GO:0030649">
    <property type="term" value="P:aminoglycoside antibiotic catabolic process"/>
    <property type="evidence" value="ECO:0007669"/>
    <property type="project" value="TreeGrafter"/>
</dbReference>
<keyword evidence="7" id="KW-1185">Reference proteome</keyword>
<dbReference type="AlphaFoldDB" id="A0A0N9HRG5"/>
<organism evidence="6 7">
    <name type="scientific">Kibdelosporangium phytohabitans</name>
    <dbReference type="NCBI Taxonomy" id="860235"/>
    <lineage>
        <taxon>Bacteria</taxon>
        <taxon>Bacillati</taxon>
        <taxon>Actinomycetota</taxon>
        <taxon>Actinomycetes</taxon>
        <taxon>Pseudonocardiales</taxon>
        <taxon>Pseudonocardiaceae</taxon>
        <taxon>Kibdelosporangium</taxon>
    </lineage>
</organism>
<comment type="subunit">
    <text evidence="4">Homohexamer; trimer of dimers.</text>
</comment>
<evidence type="ECO:0000256" key="2">
    <source>
        <dbReference type="ARBA" id="ARBA00022679"/>
    </source>
</evidence>
<dbReference type="NCBIfam" id="NF002367">
    <property type="entry name" value="PRK01346.1-4"/>
    <property type="match status" value="1"/>
</dbReference>
<dbReference type="KEGG" id="kphy:AOZ06_11360"/>
<dbReference type="Gene3D" id="3.30.1050.10">
    <property type="entry name" value="SCP2 sterol-binding domain"/>
    <property type="match status" value="1"/>
</dbReference>
<protein>
    <recommendedName>
        <fullName evidence="5">N-acetyltransferase domain-containing protein</fullName>
    </recommendedName>
</protein>
<evidence type="ECO:0000259" key="5">
    <source>
        <dbReference type="PROSITE" id="PS51186"/>
    </source>
</evidence>
<evidence type="ECO:0000256" key="1">
    <source>
        <dbReference type="ARBA" id="ARBA00009213"/>
    </source>
</evidence>
<dbReference type="GO" id="GO:0034069">
    <property type="term" value="F:aminoglycoside N-acetyltransferase activity"/>
    <property type="evidence" value="ECO:0007669"/>
    <property type="project" value="TreeGrafter"/>
</dbReference>
<dbReference type="STRING" id="860235.AOZ06_11360"/>
<dbReference type="Pfam" id="PF13530">
    <property type="entry name" value="SCP2_2"/>
    <property type="match status" value="1"/>
</dbReference>
<dbReference type="Proteomes" id="UP000063699">
    <property type="component" value="Chromosome"/>
</dbReference>
<name>A0A0N9HRG5_9PSEU</name>
<evidence type="ECO:0000313" key="6">
    <source>
        <dbReference type="EMBL" id="ALG07438.1"/>
    </source>
</evidence>
<dbReference type="EMBL" id="CP012752">
    <property type="protein sequence ID" value="ALG07438.1"/>
    <property type="molecule type" value="Genomic_DNA"/>
</dbReference>
<feature type="binding site" evidence="4">
    <location>
        <begin position="119"/>
        <end position="120"/>
    </location>
    <ligand>
        <name>acetyl-CoA</name>
        <dbReference type="ChEBI" id="CHEBI:57288"/>
    </ligand>
</feature>
<evidence type="ECO:0000313" key="7">
    <source>
        <dbReference type="Proteomes" id="UP000063699"/>
    </source>
</evidence>
<dbReference type="PANTHER" id="PTHR37817">
    <property type="entry name" value="N-ACETYLTRANSFERASE EIS"/>
    <property type="match status" value="1"/>
</dbReference>
<evidence type="ECO:0000256" key="3">
    <source>
        <dbReference type="ARBA" id="ARBA00023315"/>
    </source>
</evidence>
<feature type="binding site" evidence="4">
    <location>
        <begin position="90"/>
        <end position="95"/>
    </location>
    <ligand>
        <name>acetyl-CoA</name>
        <dbReference type="ChEBI" id="CHEBI:57288"/>
    </ligand>
</feature>
<keyword evidence="2 4" id="KW-0808">Transferase</keyword>
<sequence>MAEFTVRTATDADFDAVFTAFMSAFLHDIKDRDEEWYRHEWDPGRLHMALDGAEVIGTAAVLTRQMTMPGVGLRPFAAVTTVTVKVDQRRRGAMTQLMRAQLHELHEKRLEPVAVLWASEGGIYSRFGYGVASYYSQASIPKGLRFRPGTDVGKERVRVVPREQAVPLVAALYDRIAPQRTGWLSRNDVEWTRYLWDTEHHRDGASALAFAVHPDGYVIYRTKRKDGDRGPEGELSVLEFAAATPVASAALWRFLLDFDLMSEIDVPLALDDSLLHVLGDARQVVRKQRDALWVRLVDVDRALADRRYSAPLDTVIEVSDELCPWNQGRWRLVVDSSGTATAERTDAEPDLVADVAALGAAYLGGVRLTELAAAGRVREVTPGTLIPASRAFLADDQPFCPEVF</sequence>
<dbReference type="InterPro" id="IPR000182">
    <property type="entry name" value="GNAT_dom"/>
</dbReference>
<feature type="active site" description="Proton donor" evidence="4">
    <location>
        <position position="124"/>
    </location>
</feature>
<feature type="binding site" evidence="4">
    <location>
        <begin position="82"/>
        <end position="84"/>
    </location>
    <ligand>
        <name>acetyl-CoA</name>
        <dbReference type="ChEBI" id="CHEBI:57288"/>
    </ligand>
</feature>
<reference evidence="6 7" key="1">
    <citation type="submission" date="2015-07" db="EMBL/GenBank/DDBJ databases">
        <title>Genome sequencing of Kibdelosporangium phytohabitans.</title>
        <authorList>
            <person name="Qin S."/>
            <person name="Xing K."/>
        </authorList>
    </citation>
    <scope>NUCLEOTIDE SEQUENCE [LARGE SCALE GENOMIC DNA]</scope>
    <source>
        <strain evidence="6 7">KLBMP1111</strain>
    </source>
</reference>
<proteinExistence type="inferred from homology"/>
<dbReference type="InterPro" id="IPR025559">
    <property type="entry name" value="Eis_dom"/>
</dbReference>
<dbReference type="HAMAP" id="MF_01812">
    <property type="entry name" value="Eis"/>
    <property type="match status" value="1"/>
</dbReference>
<dbReference type="InterPro" id="IPR041380">
    <property type="entry name" value="Acetyltransf_17"/>
</dbReference>
<gene>
    <name evidence="6" type="ORF">AOZ06_11360</name>
</gene>
<evidence type="ECO:0000256" key="4">
    <source>
        <dbReference type="HAMAP-Rule" id="MF_01812"/>
    </source>
</evidence>
<dbReference type="InterPro" id="IPR051554">
    <property type="entry name" value="Acetyltransferase_Eis"/>
</dbReference>